<dbReference type="Gene3D" id="3.80.10.10">
    <property type="entry name" value="Ribonuclease Inhibitor"/>
    <property type="match status" value="2"/>
</dbReference>
<evidence type="ECO:0000313" key="3">
    <source>
        <dbReference type="EMBL" id="CAF5222714.1"/>
    </source>
</evidence>
<sequence>MFLCSYILDNQISRIEGLKNCYRLQHLSLAHNRISQIEELDGLPLKYLNLRSNQIRNIDNLDSLQYLQQLNLSCNQLESLTGFPERLNFLEVLDLADNQLYNLSDIDRLSEFRLVRDLNLRGNKITEIDDYRLSIIFKLQHLT</sequence>
<proteinExistence type="predicted"/>
<dbReference type="AlphaFoldDB" id="A0A8S3K1C2"/>
<organism evidence="3 4">
    <name type="scientific">Rotaria magnacalcarata</name>
    <dbReference type="NCBI Taxonomy" id="392030"/>
    <lineage>
        <taxon>Eukaryota</taxon>
        <taxon>Metazoa</taxon>
        <taxon>Spiralia</taxon>
        <taxon>Gnathifera</taxon>
        <taxon>Rotifera</taxon>
        <taxon>Eurotatoria</taxon>
        <taxon>Bdelloidea</taxon>
        <taxon>Philodinida</taxon>
        <taxon>Philodinidae</taxon>
        <taxon>Rotaria</taxon>
    </lineage>
</organism>
<name>A0A8S3K1C2_9BILA</name>
<reference evidence="3" key="1">
    <citation type="submission" date="2021-02" db="EMBL/GenBank/DDBJ databases">
        <authorList>
            <person name="Nowell W R."/>
        </authorList>
    </citation>
    <scope>NUCLEOTIDE SEQUENCE</scope>
</reference>
<dbReference type="EMBL" id="CAJOBJ010369404">
    <property type="protein sequence ID" value="CAF5222714.1"/>
    <property type="molecule type" value="Genomic_DNA"/>
</dbReference>
<dbReference type="PRINTS" id="PR00019">
    <property type="entry name" value="LEURICHRPT"/>
</dbReference>
<dbReference type="Pfam" id="PF14580">
    <property type="entry name" value="LRR_9"/>
    <property type="match status" value="1"/>
</dbReference>
<feature type="non-terminal residue" evidence="3">
    <location>
        <position position="1"/>
    </location>
</feature>
<evidence type="ECO:0000256" key="2">
    <source>
        <dbReference type="ARBA" id="ARBA00022737"/>
    </source>
</evidence>
<dbReference type="InterPro" id="IPR001611">
    <property type="entry name" value="Leu-rich_rpt"/>
</dbReference>
<dbReference type="Pfam" id="PF12799">
    <property type="entry name" value="LRR_4"/>
    <property type="match status" value="1"/>
</dbReference>
<dbReference type="Proteomes" id="UP000681720">
    <property type="component" value="Unassembled WGS sequence"/>
</dbReference>
<dbReference type="PANTHER" id="PTHR45973:SF35">
    <property type="entry name" value="LEUCINE-RICH REPEAT-CONTAINING PROTEIN 43"/>
    <property type="match status" value="1"/>
</dbReference>
<gene>
    <name evidence="3" type="ORF">GIL414_LOCUS85214</name>
</gene>
<dbReference type="InterPro" id="IPR025875">
    <property type="entry name" value="Leu-rich_rpt_4"/>
</dbReference>
<dbReference type="SUPFAM" id="SSF52058">
    <property type="entry name" value="L domain-like"/>
    <property type="match status" value="1"/>
</dbReference>
<dbReference type="InterPro" id="IPR050576">
    <property type="entry name" value="Cilia_flagella_integrity"/>
</dbReference>
<protein>
    <submittedName>
        <fullName evidence="3">Uncharacterized protein</fullName>
    </submittedName>
</protein>
<evidence type="ECO:0000256" key="1">
    <source>
        <dbReference type="ARBA" id="ARBA00022614"/>
    </source>
</evidence>
<keyword evidence="2" id="KW-0677">Repeat</keyword>
<dbReference type="PROSITE" id="PS51450">
    <property type="entry name" value="LRR"/>
    <property type="match status" value="4"/>
</dbReference>
<comment type="caution">
    <text evidence="3">The sequence shown here is derived from an EMBL/GenBank/DDBJ whole genome shotgun (WGS) entry which is preliminary data.</text>
</comment>
<keyword evidence="1" id="KW-0433">Leucine-rich repeat</keyword>
<accession>A0A8S3K1C2</accession>
<evidence type="ECO:0000313" key="4">
    <source>
        <dbReference type="Proteomes" id="UP000681720"/>
    </source>
</evidence>
<dbReference type="SMART" id="SM00365">
    <property type="entry name" value="LRR_SD22"/>
    <property type="match status" value="3"/>
</dbReference>
<dbReference type="InterPro" id="IPR032675">
    <property type="entry name" value="LRR_dom_sf"/>
</dbReference>
<dbReference type="PANTHER" id="PTHR45973">
    <property type="entry name" value="PROTEIN PHOSPHATASE 1 REGULATORY SUBUNIT SDS22-RELATED"/>
    <property type="match status" value="1"/>
</dbReference>